<dbReference type="Proteomes" id="UP000198922">
    <property type="component" value="Unassembled WGS sequence"/>
</dbReference>
<dbReference type="PANTHER" id="PTHR13887:SF41">
    <property type="entry name" value="THIOREDOXIN SUPERFAMILY PROTEIN"/>
    <property type="match status" value="1"/>
</dbReference>
<dbReference type="OrthoDB" id="9799122at2"/>
<dbReference type="Pfam" id="PF01323">
    <property type="entry name" value="DSBA"/>
    <property type="match status" value="1"/>
</dbReference>
<sequence>MVKLDILSDPICPWCWIGKANLDRALADHPDHPFTIEWHPFQLNPDMPAGGMDRRAYLEAKFGGREGATKAYAPIVERAAEAGLELNLDRIARTPNTLDAHRLIHWAGIEGRQTAAVSALFKAYFTEGRDIGDHDVLADIADSLEMDAAVVRRLLESDADAETIRNRDAHSREMGVQAVPTFIVGQRHAVPGAQPPELWAQVISDIRAQIAAEGEG</sequence>
<protein>
    <submittedName>
        <fullName evidence="2">Predicted dithiol-disulfide isomerase, DsbA family</fullName>
    </submittedName>
</protein>
<dbReference type="InterPro" id="IPR036249">
    <property type="entry name" value="Thioredoxin-like_sf"/>
</dbReference>
<dbReference type="CDD" id="cd03024">
    <property type="entry name" value="DsbA_FrnE"/>
    <property type="match status" value="1"/>
</dbReference>
<dbReference type="GO" id="GO:0016853">
    <property type="term" value="F:isomerase activity"/>
    <property type="evidence" value="ECO:0007669"/>
    <property type="project" value="UniProtKB-KW"/>
</dbReference>
<organism evidence="2 3">
    <name type="scientific">Limimaricola pyoseonensis</name>
    <dbReference type="NCBI Taxonomy" id="521013"/>
    <lineage>
        <taxon>Bacteria</taxon>
        <taxon>Pseudomonadati</taxon>
        <taxon>Pseudomonadota</taxon>
        <taxon>Alphaproteobacteria</taxon>
        <taxon>Rhodobacterales</taxon>
        <taxon>Paracoccaceae</taxon>
        <taxon>Limimaricola</taxon>
    </lineage>
</organism>
<evidence type="ECO:0000259" key="1">
    <source>
        <dbReference type="Pfam" id="PF01323"/>
    </source>
</evidence>
<dbReference type="EMBL" id="FNAT01000001">
    <property type="protein sequence ID" value="SDE11278.1"/>
    <property type="molecule type" value="Genomic_DNA"/>
</dbReference>
<keyword evidence="3" id="KW-1185">Reference proteome</keyword>
<name>A0A1G7A8L6_9RHOB</name>
<keyword evidence="2" id="KW-0413">Isomerase</keyword>
<dbReference type="Gene3D" id="3.40.30.10">
    <property type="entry name" value="Glutaredoxin"/>
    <property type="match status" value="1"/>
</dbReference>
<dbReference type="STRING" id="521013.SAMN04488567_0863"/>
<dbReference type="PANTHER" id="PTHR13887">
    <property type="entry name" value="GLUTATHIONE S-TRANSFERASE KAPPA"/>
    <property type="match status" value="1"/>
</dbReference>
<dbReference type="AlphaFoldDB" id="A0A1G7A8L6"/>
<gene>
    <name evidence="2" type="ORF">SAMN04488567_0863</name>
</gene>
<dbReference type="SUPFAM" id="SSF52833">
    <property type="entry name" value="Thioredoxin-like"/>
    <property type="match status" value="1"/>
</dbReference>
<reference evidence="3" key="1">
    <citation type="submission" date="2016-10" db="EMBL/GenBank/DDBJ databases">
        <authorList>
            <person name="Varghese N."/>
            <person name="Submissions S."/>
        </authorList>
    </citation>
    <scope>NUCLEOTIDE SEQUENCE [LARGE SCALE GENOMIC DNA]</scope>
    <source>
        <strain evidence="3">DSM 21424</strain>
    </source>
</reference>
<evidence type="ECO:0000313" key="3">
    <source>
        <dbReference type="Proteomes" id="UP000198922"/>
    </source>
</evidence>
<dbReference type="GO" id="GO:0016491">
    <property type="term" value="F:oxidoreductase activity"/>
    <property type="evidence" value="ECO:0007669"/>
    <property type="project" value="InterPro"/>
</dbReference>
<dbReference type="RefSeq" id="WP_090109585.1">
    <property type="nucleotide sequence ID" value="NZ_FNAT01000001.1"/>
</dbReference>
<dbReference type="InterPro" id="IPR001853">
    <property type="entry name" value="DSBA-like_thioredoxin_dom"/>
</dbReference>
<accession>A0A1G7A8L6</accession>
<proteinExistence type="predicted"/>
<feature type="domain" description="DSBA-like thioredoxin" evidence="1">
    <location>
        <begin position="4"/>
        <end position="202"/>
    </location>
</feature>
<evidence type="ECO:0000313" key="2">
    <source>
        <dbReference type="EMBL" id="SDE11278.1"/>
    </source>
</evidence>